<reference evidence="6" key="2">
    <citation type="journal article" date="2021" name="J Anim Sci Technol">
        <title>Complete genome sequence of Paenibacillus konkukensis sp. nov. SK3146 as a potential probiotic strain.</title>
        <authorList>
            <person name="Jung H.I."/>
            <person name="Park S."/>
            <person name="Niu K.M."/>
            <person name="Lee S.W."/>
            <person name="Kothari D."/>
            <person name="Yi K.J."/>
            <person name="Kim S.K."/>
        </authorList>
    </citation>
    <scope>NUCLEOTIDE SEQUENCE</scope>
    <source>
        <strain evidence="6">SK3146</strain>
    </source>
</reference>
<dbReference type="PANTHER" id="PTHR10996">
    <property type="entry name" value="2-HYDROXYACID DEHYDROGENASE-RELATED"/>
    <property type="match status" value="1"/>
</dbReference>
<dbReference type="InterPro" id="IPR050223">
    <property type="entry name" value="D-isomer_2-hydroxyacid_DH"/>
</dbReference>
<dbReference type="InterPro" id="IPR036291">
    <property type="entry name" value="NAD(P)-bd_dom_sf"/>
</dbReference>
<dbReference type="EMBL" id="CP027059">
    <property type="protein sequence ID" value="UQZ81557.1"/>
    <property type="molecule type" value="Genomic_DNA"/>
</dbReference>
<dbReference type="InterPro" id="IPR006139">
    <property type="entry name" value="D-isomer_2_OHA_DH_cat_dom"/>
</dbReference>
<sequence length="329" mass="36395">MAHKPKVMITRKLPDSVLDYLNEHCDCTVWEGQGSIPREELLSVIKDYEGLIVSAGPVNAELIAHAPRLKAVSTVSVGYNHFHTQDMLAGGIIGTHTPYVLDDTVADLVMALMLSSSRRVAELDRLVKQGKWQRGAIKEDQWFGLDVHHTTLGIIGMGRIGEAIAKRAVHGFDMELLYYNRSRKPETEEKFGASYCALEDLLRRSDFVVLMTPLTPETVHYIRKEHFELMKPSAFFINASRGQTVDEQALIEALQSGQIRGAGLDVFDTEPVSPDNPLLKMDNVVTLPHIGSATSRTRYDMAMLAAQNLVGALTGGKAYVVPELQALVK</sequence>
<evidence type="ECO:0000256" key="3">
    <source>
        <dbReference type="RuleBase" id="RU003719"/>
    </source>
</evidence>
<evidence type="ECO:0000259" key="5">
    <source>
        <dbReference type="Pfam" id="PF02826"/>
    </source>
</evidence>
<evidence type="ECO:0000256" key="2">
    <source>
        <dbReference type="ARBA" id="ARBA00023002"/>
    </source>
</evidence>
<evidence type="ECO:0000259" key="4">
    <source>
        <dbReference type="Pfam" id="PF00389"/>
    </source>
</evidence>
<dbReference type="Pfam" id="PF02826">
    <property type="entry name" value="2-Hacid_dh_C"/>
    <property type="match status" value="1"/>
</dbReference>
<dbReference type="InterPro" id="IPR029752">
    <property type="entry name" value="D-isomer_DH_CS1"/>
</dbReference>
<feature type="domain" description="D-isomer specific 2-hydroxyacid dehydrogenase NAD-binding" evidence="5">
    <location>
        <begin position="110"/>
        <end position="291"/>
    </location>
</feature>
<gene>
    <name evidence="6" type="primary">ghrB_1</name>
    <name evidence="6" type="ORF">SK3146_00713</name>
</gene>
<keyword evidence="7" id="KW-1185">Reference proteome</keyword>
<dbReference type="Proteomes" id="UP001057134">
    <property type="component" value="Chromosome"/>
</dbReference>
<accession>A0ABY4RH91</accession>
<evidence type="ECO:0000313" key="6">
    <source>
        <dbReference type="EMBL" id="UQZ81557.1"/>
    </source>
</evidence>
<dbReference type="PROSITE" id="PS00065">
    <property type="entry name" value="D_2_HYDROXYACID_DH_1"/>
    <property type="match status" value="1"/>
</dbReference>
<dbReference type="CDD" id="cd05301">
    <property type="entry name" value="GDH"/>
    <property type="match status" value="1"/>
</dbReference>
<protein>
    <submittedName>
        <fullName evidence="6">Glyoxylate/hydroxypyruvate reductase B</fullName>
        <ecNumber evidence="6">1.1.1.79</ecNumber>
    </submittedName>
</protein>
<dbReference type="GO" id="GO:0030267">
    <property type="term" value="F:glyoxylate reductase (NADPH) activity"/>
    <property type="evidence" value="ECO:0007669"/>
    <property type="project" value="UniProtKB-EC"/>
</dbReference>
<keyword evidence="2 3" id="KW-0560">Oxidoreductase</keyword>
<feature type="domain" description="D-isomer specific 2-hydroxyacid dehydrogenase catalytic" evidence="4">
    <location>
        <begin position="7"/>
        <end position="317"/>
    </location>
</feature>
<name>A0ABY4RH91_9BACL</name>
<evidence type="ECO:0000256" key="1">
    <source>
        <dbReference type="ARBA" id="ARBA00005854"/>
    </source>
</evidence>
<reference evidence="6" key="1">
    <citation type="submission" date="2018-02" db="EMBL/GenBank/DDBJ databases">
        <authorList>
            <person name="Kim S.-K."/>
            <person name="Jung H.-I."/>
            <person name="Lee S.-W."/>
        </authorList>
    </citation>
    <scope>NUCLEOTIDE SEQUENCE</scope>
    <source>
        <strain evidence="6">SK3146</strain>
    </source>
</reference>
<evidence type="ECO:0000313" key="7">
    <source>
        <dbReference type="Proteomes" id="UP001057134"/>
    </source>
</evidence>
<comment type="similarity">
    <text evidence="1 3">Belongs to the D-isomer specific 2-hydroxyacid dehydrogenase family.</text>
</comment>
<dbReference type="SUPFAM" id="SSF51735">
    <property type="entry name" value="NAD(P)-binding Rossmann-fold domains"/>
    <property type="match status" value="1"/>
</dbReference>
<dbReference type="EC" id="1.1.1.79" evidence="6"/>
<dbReference type="SUPFAM" id="SSF52283">
    <property type="entry name" value="Formate/glycerate dehydrogenase catalytic domain-like"/>
    <property type="match status" value="1"/>
</dbReference>
<proteinExistence type="inferred from homology"/>
<dbReference type="Pfam" id="PF00389">
    <property type="entry name" value="2-Hacid_dh"/>
    <property type="match status" value="1"/>
</dbReference>
<dbReference type="InterPro" id="IPR006140">
    <property type="entry name" value="D-isomer_DH_NAD-bd"/>
</dbReference>
<dbReference type="Gene3D" id="3.40.50.720">
    <property type="entry name" value="NAD(P)-binding Rossmann-like Domain"/>
    <property type="match status" value="2"/>
</dbReference>
<organism evidence="6 7">
    <name type="scientific">Paenibacillus konkukensis</name>
    <dbReference type="NCBI Taxonomy" id="2020716"/>
    <lineage>
        <taxon>Bacteria</taxon>
        <taxon>Bacillati</taxon>
        <taxon>Bacillota</taxon>
        <taxon>Bacilli</taxon>
        <taxon>Bacillales</taxon>
        <taxon>Paenibacillaceae</taxon>
        <taxon>Paenibacillus</taxon>
    </lineage>
</organism>
<dbReference type="PANTHER" id="PTHR10996:SF283">
    <property type="entry name" value="GLYOXYLATE_HYDROXYPYRUVATE REDUCTASE B"/>
    <property type="match status" value="1"/>
</dbReference>